<feature type="compositionally biased region" description="Basic and acidic residues" evidence="1">
    <location>
        <begin position="41"/>
        <end position="59"/>
    </location>
</feature>
<reference evidence="2 3" key="1">
    <citation type="journal article" date="2024" name="G3 (Bethesda)">
        <title>Genome assembly of Hibiscus sabdariffa L. provides insights into metabolisms of medicinal natural products.</title>
        <authorList>
            <person name="Kim T."/>
        </authorList>
    </citation>
    <scope>NUCLEOTIDE SEQUENCE [LARGE SCALE GENOMIC DNA]</scope>
    <source>
        <strain evidence="2">TK-2024</strain>
        <tissue evidence="2">Old leaves</tissue>
    </source>
</reference>
<feature type="region of interest" description="Disordered" evidence="1">
    <location>
        <begin position="33"/>
        <end position="77"/>
    </location>
</feature>
<accession>A0ABR2P1D2</accession>
<gene>
    <name evidence="2" type="ORF">V6N11_037432</name>
</gene>
<proteinExistence type="predicted"/>
<evidence type="ECO:0000313" key="3">
    <source>
        <dbReference type="Proteomes" id="UP001396334"/>
    </source>
</evidence>
<organism evidence="2 3">
    <name type="scientific">Hibiscus sabdariffa</name>
    <name type="common">roselle</name>
    <dbReference type="NCBI Taxonomy" id="183260"/>
    <lineage>
        <taxon>Eukaryota</taxon>
        <taxon>Viridiplantae</taxon>
        <taxon>Streptophyta</taxon>
        <taxon>Embryophyta</taxon>
        <taxon>Tracheophyta</taxon>
        <taxon>Spermatophyta</taxon>
        <taxon>Magnoliopsida</taxon>
        <taxon>eudicotyledons</taxon>
        <taxon>Gunneridae</taxon>
        <taxon>Pentapetalae</taxon>
        <taxon>rosids</taxon>
        <taxon>malvids</taxon>
        <taxon>Malvales</taxon>
        <taxon>Malvaceae</taxon>
        <taxon>Malvoideae</taxon>
        <taxon>Hibiscus</taxon>
    </lineage>
</organism>
<evidence type="ECO:0000256" key="1">
    <source>
        <dbReference type="SAM" id="MobiDB-lite"/>
    </source>
</evidence>
<comment type="caution">
    <text evidence="2">The sequence shown here is derived from an EMBL/GenBank/DDBJ whole genome shotgun (WGS) entry which is preliminary data.</text>
</comment>
<keyword evidence="3" id="KW-1185">Reference proteome</keyword>
<dbReference type="Proteomes" id="UP001396334">
    <property type="component" value="Unassembled WGS sequence"/>
</dbReference>
<name>A0ABR2P1D2_9ROSI</name>
<dbReference type="EMBL" id="JBBPBN010000086">
    <property type="protein sequence ID" value="KAK8982259.1"/>
    <property type="molecule type" value="Genomic_DNA"/>
</dbReference>
<protein>
    <submittedName>
        <fullName evidence="2">Uncharacterized protein</fullName>
    </submittedName>
</protein>
<sequence length="129" mass="13896">MLFHAETGSLNGTLGGEENAVALLVPSSSQDQMAEALRAGLHSESDKDSTGSEKQEKGSEISAEPPSRLKEQGHPPIHAFVRLPNDMMTLCSRVSLEILSSVFCRESQRILGAPFTGSHDSTVCHKCEM</sequence>
<evidence type="ECO:0000313" key="2">
    <source>
        <dbReference type="EMBL" id="KAK8982259.1"/>
    </source>
</evidence>